<dbReference type="InterPro" id="IPR021109">
    <property type="entry name" value="Peptidase_aspartic_dom_sf"/>
</dbReference>
<gene>
    <name evidence="3" type="ORF">ACHAWO_007502</name>
</gene>
<dbReference type="AlphaFoldDB" id="A0ABD3P272"/>
<feature type="compositionally biased region" description="Polar residues" evidence="1">
    <location>
        <begin position="139"/>
        <end position="148"/>
    </location>
</feature>
<evidence type="ECO:0000313" key="4">
    <source>
        <dbReference type="Proteomes" id="UP001530400"/>
    </source>
</evidence>
<organism evidence="3 4">
    <name type="scientific">Cyclotella atomus</name>
    <dbReference type="NCBI Taxonomy" id="382360"/>
    <lineage>
        <taxon>Eukaryota</taxon>
        <taxon>Sar</taxon>
        <taxon>Stramenopiles</taxon>
        <taxon>Ochrophyta</taxon>
        <taxon>Bacillariophyta</taxon>
        <taxon>Coscinodiscophyceae</taxon>
        <taxon>Thalassiosirophycidae</taxon>
        <taxon>Stephanodiscales</taxon>
        <taxon>Stephanodiscaceae</taxon>
        <taxon>Cyclotella</taxon>
    </lineage>
</organism>
<dbReference type="EMBL" id="JALLPJ020000820">
    <property type="protein sequence ID" value="KAL3782142.1"/>
    <property type="molecule type" value="Genomic_DNA"/>
</dbReference>
<evidence type="ECO:0008006" key="5">
    <source>
        <dbReference type="Google" id="ProtNLM"/>
    </source>
</evidence>
<reference evidence="3 4" key="1">
    <citation type="submission" date="2024-10" db="EMBL/GenBank/DDBJ databases">
        <title>Updated reference genomes for cyclostephanoid diatoms.</title>
        <authorList>
            <person name="Roberts W.R."/>
            <person name="Alverson A.J."/>
        </authorList>
    </citation>
    <scope>NUCLEOTIDE SEQUENCE [LARGE SCALE GENOMIC DNA]</scope>
    <source>
        <strain evidence="3 4">AJA010-31</strain>
    </source>
</reference>
<feature type="compositionally biased region" description="Acidic residues" evidence="1">
    <location>
        <begin position="124"/>
        <end position="134"/>
    </location>
</feature>
<sequence>MNFFYAFTLLIALALQPLGSDAFMLISPRSRCISPSGHFSSHASKHSSARQLSSTANEDELLQSIRSLKAREIKSQLESLNISTVDAFEKEELVQRLFRARLSSNCAETAERPRKKKKRRQYDGDEDLIDENDADASSAALNQQPTESSSKRRHETSTSTNFDATIKVPFQYFTLDTNKQLQDRTSTDIYIRPSPGKYAAIKVKLQSKTSMAAVEYTLLVDTACSGLVLSSQAVSRSNGLIQTVRGAASMTAASGNQSGYDVATWGDGSITKFIVGGIDVNQMEGIGGGMMNVAAINDIGALPEGLDGILGLSFLSKFACVDFDFAQGELRLYKTPPTEQNDGMSVVAEGPLHLTKLGIYTVDTVLDGRGPVKLLVDTGAASTFMNWYGVSQLGYSKTSQQIEPIRDAIGAMGADNTAMRLTHRYILKRRWNIKANGQSQGVYTPGIGLKGTEFEAGLNIDIGDLLVLESLRDDRAGGIIGADLLMLCGIVRFDGLNTVSPRMIVLQR</sequence>
<keyword evidence="2" id="KW-0732">Signal</keyword>
<feature type="signal peptide" evidence="2">
    <location>
        <begin position="1"/>
        <end position="22"/>
    </location>
</feature>
<accession>A0ABD3P272</accession>
<comment type="caution">
    <text evidence="3">The sequence shown here is derived from an EMBL/GenBank/DDBJ whole genome shotgun (WGS) entry which is preliminary data.</text>
</comment>
<evidence type="ECO:0000313" key="3">
    <source>
        <dbReference type="EMBL" id="KAL3782142.1"/>
    </source>
</evidence>
<dbReference type="Proteomes" id="UP001530400">
    <property type="component" value="Unassembled WGS sequence"/>
</dbReference>
<evidence type="ECO:0000256" key="1">
    <source>
        <dbReference type="SAM" id="MobiDB-lite"/>
    </source>
</evidence>
<feature type="region of interest" description="Disordered" evidence="1">
    <location>
        <begin position="37"/>
        <end position="56"/>
    </location>
</feature>
<protein>
    <recommendedName>
        <fullName evidence="5">Aspartyl protease</fullName>
    </recommendedName>
</protein>
<name>A0ABD3P272_9STRA</name>
<keyword evidence="4" id="KW-1185">Reference proteome</keyword>
<feature type="chain" id="PRO_5044741126" description="Aspartyl protease" evidence="2">
    <location>
        <begin position="23"/>
        <end position="508"/>
    </location>
</feature>
<proteinExistence type="predicted"/>
<dbReference type="Gene3D" id="2.40.70.10">
    <property type="entry name" value="Acid Proteases"/>
    <property type="match status" value="2"/>
</dbReference>
<feature type="region of interest" description="Disordered" evidence="1">
    <location>
        <begin position="108"/>
        <end position="160"/>
    </location>
</feature>
<evidence type="ECO:0000256" key="2">
    <source>
        <dbReference type="SAM" id="SignalP"/>
    </source>
</evidence>